<feature type="compositionally biased region" description="Basic and acidic residues" evidence="1">
    <location>
        <begin position="88"/>
        <end position="104"/>
    </location>
</feature>
<feature type="chain" id="PRO_5015083780" evidence="2">
    <location>
        <begin position="26"/>
        <end position="145"/>
    </location>
</feature>
<comment type="caution">
    <text evidence="3">The sequence shown here is derived from an EMBL/GenBank/DDBJ whole genome shotgun (WGS) entry which is preliminary data.</text>
</comment>
<evidence type="ECO:0000313" key="6">
    <source>
        <dbReference type="Proteomes" id="UP000235392"/>
    </source>
</evidence>
<dbReference type="Proteomes" id="UP000235392">
    <property type="component" value="Unassembled WGS sequence"/>
</dbReference>
<organism evidence="3 6">
    <name type="scientific">Puccinia coronata f. sp. avenae</name>
    <dbReference type="NCBI Taxonomy" id="200324"/>
    <lineage>
        <taxon>Eukaryota</taxon>
        <taxon>Fungi</taxon>
        <taxon>Dikarya</taxon>
        <taxon>Basidiomycota</taxon>
        <taxon>Pucciniomycotina</taxon>
        <taxon>Pucciniomycetes</taxon>
        <taxon>Pucciniales</taxon>
        <taxon>Pucciniaceae</taxon>
        <taxon>Puccinia</taxon>
    </lineage>
</organism>
<proteinExistence type="predicted"/>
<accession>A0A2N5TVQ3</accession>
<evidence type="ECO:0000256" key="1">
    <source>
        <dbReference type="SAM" id="MobiDB-lite"/>
    </source>
</evidence>
<evidence type="ECO:0000256" key="2">
    <source>
        <dbReference type="SAM" id="SignalP"/>
    </source>
</evidence>
<feature type="region of interest" description="Disordered" evidence="1">
    <location>
        <begin position="125"/>
        <end position="145"/>
    </location>
</feature>
<protein>
    <submittedName>
        <fullName evidence="3">Uncharacterized protein</fullName>
    </submittedName>
</protein>
<dbReference type="AlphaFoldDB" id="A0A2N5TVQ3"/>
<name>A0A2N5TVQ3_9BASI</name>
<feature type="compositionally biased region" description="Basic and acidic residues" evidence="1">
    <location>
        <begin position="134"/>
        <end position="145"/>
    </location>
</feature>
<dbReference type="Proteomes" id="UP000235388">
    <property type="component" value="Unassembled WGS sequence"/>
</dbReference>
<gene>
    <name evidence="4" type="ORF">PCANC_11103</name>
    <name evidence="3" type="ORF">PCASD_18734</name>
</gene>
<evidence type="ECO:0000313" key="5">
    <source>
        <dbReference type="Proteomes" id="UP000235388"/>
    </source>
</evidence>
<dbReference type="EMBL" id="PGCI01000328">
    <property type="protein sequence ID" value="PLW29518.1"/>
    <property type="molecule type" value="Genomic_DNA"/>
</dbReference>
<reference evidence="5 6" key="1">
    <citation type="submission" date="2017-11" db="EMBL/GenBank/DDBJ databases">
        <title>De novo assembly and phasing of dikaryotic genomes from two isolates of Puccinia coronata f. sp. avenae, the causal agent of oat crown rust.</title>
        <authorList>
            <person name="Miller M.E."/>
            <person name="Zhang Y."/>
            <person name="Omidvar V."/>
            <person name="Sperschneider J."/>
            <person name="Schwessinger B."/>
            <person name="Raley C."/>
            <person name="Palmer J.M."/>
            <person name="Garnica D."/>
            <person name="Upadhyaya N."/>
            <person name="Rathjen J."/>
            <person name="Taylor J.M."/>
            <person name="Park R.F."/>
            <person name="Dodds P.N."/>
            <person name="Hirsch C.D."/>
            <person name="Kianian S.F."/>
            <person name="Figueroa M."/>
        </authorList>
    </citation>
    <scope>NUCLEOTIDE SEQUENCE [LARGE SCALE GENOMIC DNA]</scope>
    <source>
        <strain evidence="4">12NC29</strain>
        <strain evidence="3">12SD80</strain>
    </source>
</reference>
<evidence type="ECO:0000313" key="3">
    <source>
        <dbReference type="EMBL" id="PLW29518.1"/>
    </source>
</evidence>
<keyword evidence="5" id="KW-1185">Reference proteome</keyword>
<evidence type="ECO:0000313" key="4">
    <source>
        <dbReference type="EMBL" id="PLW41977.1"/>
    </source>
</evidence>
<feature type="signal peptide" evidence="2">
    <location>
        <begin position="1"/>
        <end position="25"/>
    </location>
</feature>
<sequence length="145" mass="16559">MLLPAVLFNLYLFSQLGLTIKAVVAQTDSLEFSKLPIPSSVSSSQEKESLVTHNFLEGFDRRENDVYPSRKECTDQQATNPFIIESNQDTHETGSSHRGEERLRIMPENGSTNWIASNMRPFYPHDINPSQVHGFHEEHEGKERD</sequence>
<dbReference type="EMBL" id="PGCJ01000163">
    <property type="protein sequence ID" value="PLW41977.1"/>
    <property type="molecule type" value="Genomic_DNA"/>
</dbReference>
<keyword evidence="2" id="KW-0732">Signal</keyword>
<feature type="region of interest" description="Disordered" evidence="1">
    <location>
        <begin position="74"/>
        <end position="104"/>
    </location>
</feature>